<protein>
    <submittedName>
        <fullName evidence="1">Uncharacterized protein</fullName>
    </submittedName>
</protein>
<proteinExistence type="predicted"/>
<name>A0A2I0TLH5_LIMLA</name>
<keyword evidence="2" id="KW-1185">Reference proteome</keyword>
<gene>
    <name evidence="1" type="ORF">llap_15039</name>
</gene>
<dbReference type="EMBL" id="KZ508915">
    <property type="protein sequence ID" value="PKU34657.1"/>
    <property type="molecule type" value="Genomic_DNA"/>
</dbReference>
<reference evidence="2" key="1">
    <citation type="submission" date="2017-11" db="EMBL/GenBank/DDBJ databases">
        <authorList>
            <person name="Lima N.C."/>
            <person name="Parody-Merino A.M."/>
            <person name="Battley P.F."/>
            <person name="Fidler A.E."/>
            <person name="Prosdocimi F."/>
        </authorList>
    </citation>
    <scope>NUCLEOTIDE SEQUENCE [LARGE SCALE GENOMIC DNA]</scope>
</reference>
<dbReference type="OrthoDB" id="338614at2759"/>
<reference evidence="2" key="2">
    <citation type="submission" date="2017-12" db="EMBL/GenBank/DDBJ databases">
        <title>Genome sequence of the Bar-tailed Godwit (Limosa lapponica baueri).</title>
        <authorList>
            <person name="Lima N.C.B."/>
            <person name="Parody-Merino A.M."/>
            <person name="Battley P.F."/>
            <person name="Fidler A.E."/>
            <person name="Prosdocimi F."/>
        </authorList>
    </citation>
    <scope>NUCLEOTIDE SEQUENCE [LARGE SCALE GENOMIC DNA]</scope>
</reference>
<dbReference type="Proteomes" id="UP000233556">
    <property type="component" value="Unassembled WGS sequence"/>
</dbReference>
<sequence>MVELPMLAAYEVHTFFLLESSEGYNMSIPMPGHPVNFSEITMAQARKDVAKLEELIDAHDVVFLLMDTRESRWLPAVIAASKRKVLDQYEREGFNFLAKVFNSSHSFLEDLTGLTLLHQETQAAESYHVDVSKVGFEK</sequence>
<dbReference type="Gene3D" id="3.40.50.720">
    <property type="entry name" value="NAD(P)-binding Rossmann-like Domain"/>
    <property type="match status" value="2"/>
</dbReference>
<dbReference type="AlphaFoldDB" id="A0A2I0TLH5"/>
<organism evidence="1 2">
    <name type="scientific">Limosa lapponica baueri</name>
    <dbReference type="NCBI Taxonomy" id="1758121"/>
    <lineage>
        <taxon>Eukaryota</taxon>
        <taxon>Metazoa</taxon>
        <taxon>Chordata</taxon>
        <taxon>Craniata</taxon>
        <taxon>Vertebrata</taxon>
        <taxon>Euteleostomi</taxon>
        <taxon>Archelosauria</taxon>
        <taxon>Archosauria</taxon>
        <taxon>Dinosauria</taxon>
        <taxon>Saurischia</taxon>
        <taxon>Theropoda</taxon>
        <taxon>Coelurosauria</taxon>
        <taxon>Aves</taxon>
        <taxon>Neognathae</taxon>
        <taxon>Neoaves</taxon>
        <taxon>Charadriiformes</taxon>
        <taxon>Scolopacidae</taxon>
        <taxon>Limosa</taxon>
    </lineage>
</organism>
<accession>A0A2I0TLH5</accession>
<evidence type="ECO:0000313" key="1">
    <source>
        <dbReference type="EMBL" id="PKU34657.1"/>
    </source>
</evidence>
<evidence type="ECO:0000313" key="2">
    <source>
        <dbReference type="Proteomes" id="UP000233556"/>
    </source>
</evidence>